<dbReference type="EMBL" id="CP104213">
    <property type="protein sequence ID" value="UWX64100.1"/>
    <property type="molecule type" value="Genomic_DNA"/>
</dbReference>
<dbReference type="Proteomes" id="UP001060261">
    <property type="component" value="Chromosome"/>
</dbReference>
<reference evidence="1" key="1">
    <citation type="submission" date="2022-09" db="EMBL/GenBank/DDBJ databases">
        <title>genome sequence of Deinococcus rubellus.</title>
        <authorList>
            <person name="Srinivasan S."/>
        </authorList>
    </citation>
    <scope>NUCLEOTIDE SEQUENCE</scope>
    <source>
        <strain evidence="1">Ant6</strain>
    </source>
</reference>
<keyword evidence="2" id="KW-1185">Reference proteome</keyword>
<name>A0ABY5YG88_9DEIO</name>
<evidence type="ECO:0000313" key="1">
    <source>
        <dbReference type="EMBL" id="UWX64100.1"/>
    </source>
</evidence>
<protein>
    <submittedName>
        <fullName evidence="1">Uncharacterized protein</fullName>
    </submittedName>
</protein>
<evidence type="ECO:0000313" key="2">
    <source>
        <dbReference type="Proteomes" id="UP001060261"/>
    </source>
</evidence>
<proteinExistence type="predicted"/>
<organism evidence="1 2">
    <name type="scientific">Deinococcus rubellus</name>
    <dbReference type="NCBI Taxonomy" id="1889240"/>
    <lineage>
        <taxon>Bacteria</taxon>
        <taxon>Thermotogati</taxon>
        <taxon>Deinococcota</taxon>
        <taxon>Deinococci</taxon>
        <taxon>Deinococcales</taxon>
        <taxon>Deinococcaceae</taxon>
        <taxon>Deinococcus</taxon>
    </lineage>
</organism>
<gene>
    <name evidence="1" type="ORF">N0D28_00005</name>
</gene>
<sequence>MSILNFVGRAALASIFIQGGLSALQHPQHVPGWSSARGCPSRSA</sequence>
<dbReference type="RefSeq" id="WP_260560375.1">
    <property type="nucleotide sequence ID" value="NZ_CP104213.1"/>
</dbReference>
<accession>A0ABY5YG88</accession>